<evidence type="ECO:0000313" key="1">
    <source>
        <dbReference type="EMBL" id="QSV44232.1"/>
    </source>
</evidence>
<protein>
    <recommendedName>
        <fullName evidence="3">Lipoprotein</fullName>
    </recommendedName>
</protein>
<dbReference type="EMBL" id="CP071382">
    <property type="protein sequence ID" value="QSV44232.1"/>
    <property type="molecule type" value="Genomic_DNA"/>
</dbReference>
<gene>
    <name evidence="1" type="ORF">JZM60_08500</name>
</gene>
<proteinExistence type="predicted"/>
<sequence>MTKLLFSVLFLLVLMVGCVGQSGEEQAVSDTVRRYNRLLAEGYSRMAMEPLLEVASKEEFSRVNHHMAALRDARLRLESRLVKLEFTGVTIKNPRTARAITRESWDFVQIETASGKDSLRARNVVHLLSYDLKKEGDVWRVQRVNPLEGHK</sequence>
<accession>A0ABX7PYK1</accession>
<reference evidence="1 2" key="1">
    <citation type="submission" date="2021-03" db="EMBL/GenBank/DDBJ databases">
        <title>Geobacter metallireducens gen. nov. sp. nov., a microorganism capable of coupling the complete oxidation of organic compounds to the reduction of iron and other metals.</title>
        <authorList>
            <person name="Li Y."/>
        </authorList>
    </citation>
    <scope>NUCLEOTIDE SEQUENCE [LARGE SCALE GENOMIC DNA]</scope>
    <source>
        <strain evidence="1 2">Jerry-YX</strain>
    </source>
</reference>
<evidence type="ECO:0000313" key="2">
    <source>
        <dbReference type="Proteomes" id="UP000663651"/>
    </source>
</evidence>
<dbReference type="PROSITE" id="PS51257">
    <property type="entry name" value="PROKAR_LIPOPROTEIN"/>
    <property type="match status" value="1"/>
</dbReference>
<organism evidence="1 2">
    <name type="scientific">Geobacter benzoatilyticus</name>
    <dbReference type="NCBI Taxonomy" id="2815309"/>
    <lineage>
        <taxon>Bacteria</taxon>
        <taxon>Pseudomonadati</taxon>
        <taxon>Thermodesulfobacteriota</taxon>
        <taxon>Desulfuromonadia</taxon>
        <taxon>Geobacterales</taxon>
        <taxon>Geobacteraceae</taxon>
        <taxon>Geobacter</taxon>
    </lineage>
</organism>
<dbReference type="Proteomes" id="UP000663651">
    <property type="component" value="Chromosome"/>
</dbReference>
<evidence type="ECO:0008006" key="3">
    <source>
        <dbReference type="Google" id="ProtNLM"/>
    </source>
</evidence>
<keyword evidence="2" id="KW-1185">Reference proteome</keyword>
<name>A0ABX7PYK1_9BACT</name>
<dbReference type="RefSeq" id="WP_207161817.1">
    <property type="nucleotide sequence ID" value="NZ_CP071382.1"/>
</dbReference>